<dbReference type="InterPro" id="IPR050595">
    <property type="entry name" value="Bact_response_regulator"/>
</dbReference>
<accession>A0AAU9DYW1</accession>
<dbReference type="Proteomes" id="UP001321582">
    <property type="component" value="Chromosome"/>
</dbReference>
<dbReference type="Gene3D" id="3.40.50.2300">
    <property type="match status" value="1"/>
</dbReference>
<protein>
    <submittedName>
        <fullName evidence="4">Response regulator</fullName>
    </submittedName>
</protein>
<organism evidence="4 5">
    <name type="scientific">Haliovirga abyssi</name>
    <dbReference type="NCBI Taxonomy" id="2996794"/>
    <lineage>
        <taxon>Bacteria</taxon>
        <taxon>Fusobacteriati</taxon>
        <taxon>Fusobacteriota</taxon>
        <taxon>Fusobacteriia</taxon>
        <taxon>Fusobacteriales</taxon>
        <taxon>Haliovirgaceae</taxon>
        <taxon>Haliovirga</taxon>
    </lineage>
</organism>
<keyword evidence="5" id="KW-1185">Reference proteome</keyword>
<dbReference type="Pfam" id="PF00072">
    <property type="entry name" value="Response_reg"/>
    <property type="match status" value="1"/>
</dbReference>
<dbReference type="InterPro" id="IPR001789">
    <property type="entry name" value="Sig_transdc_resp-reg_receiver"/>
</dbReference>
<dbReference type="PANTHER" id="PTHR44591">
    <property type="entry name" value="STRESS RESPONSE REGULATOR PROTEIN 1"/>
    <property type="match status" value="1"/>
</dbReference>
<dbReference type="InterPro" id="IPR011006">
    <property type="entry name" value="CheY-like_superfamily"/>
</dbReference>
<name>A0AAU9DYW1_9FUSO</name>
<evidence type="ECO:0000256" key="1">
    <source>
        <dbReference type="ARBA" id="ARBA00022553"/>
    </source>
</evidence>
<evidence type="ECO:0000259" key="3">
    <source>
        <dbReference type="PROSITE" id="PS50110"/>
    </source>
</evidence>
<dbReference type="PANTHER" id="PTHR44591:SF3">
    <property type="entry name" value="RESPONSE REGULATORY DOMAIN-CONTAINING PROTEIN"/>
    <property type="match status" value="1"/>
</dbReference>
<reference evidence="4 5" key="1">
    <citation type="submission" date="2022-11" db="EMBL/GenBank/DDBJ databases">
        <title>Haliovirga abyssi gen. nov., sp. nov., a mesophilic fermentative bacterium isolated from the Iheya North hydrothermal field and the proposal of Haliovirgaceae fam. nov.</title>
        <authorList>
            <person name="Miyazaki U."/>
            <person name="Tame A."/>
            <person name="Miyazaki J."/>
            <person name="Takai K."/>
            <person name="Sawayama S."/>
            <person name="Kitajima M."/>
            <person name="Okamoto A."/>
            <person name="Nakagawa S."/>
        </authorList>
    </citation>
    <scope>NUCLEOTIDE SEQUENCE [LARGE SCALE GENOMIC DNA]</scope>
    <source>
        <strain evidence="4 5">IC12</strain>
    </source>
</reference>
<dbReference type="SMART" id="SM00448">
    <property type="entry name" value="REC"/>
    <property type="match status" value="1"/>
</dbReference>
<evidence type="ECO:0000313" key="4">
    <source>
        <dbReference type="EMBL" id="BDU50645.1"/>
    </source>
</evidence>
<keyword evidence="1 2" id="KW-0597">Phosphoprotein</keyword>
<evidence type="ECO:0000256" key="2">
    <source>
        <dbReference type="PROSITE-ProRule" id="PRU00169"/>
    </source>
</evidence>
<sequence>MKKILIVDDEKYARFLYMEILGKNYEFTEVEDGIEAIEELESDTYDLALVDLNLPFIRGEEVIKQVIGKLKKTKIVIISALKQEELIKELTELGIVGLITKPINDIKELKESVKKWCE</sequence>
<gene>
    <name evidence="4" type="ORF">HLVA_12140</name>
</gene>
<dbReference type="EMBL" id="AP027059">
    <property type="protein sequence ID" value="BDU50645.1"/>
    <property type="molecule type" value="Genomic_DNA"/>
</dbReference>
<dbReference type="AlphaFoldDB" id="A0AAU9DYW1"/>
<evidence type="ECO:0000313" key="5">
    <source>
        <dbReference type="Proteomes" id="UP001321582"/>
    </source>
</evidence>
<dbReference type="CDD" id="cd00156">
    <property type="entry name" value="REC"/>
    <property type="match status" value="1"/>
</dbReference>
<feature type="domain" description="Response regulatory" evidence="3">
    <location>
        <begin position="3"/>
        <end position="116"/>
    </location>
</feature>
<dbReference type="GO" id="GO:0000160">
    <property type="term" value="P:phosphorelay signal transduction system"/>
    <property type="evidence" value="ECO:0007669"/>
    <property type="project" value="InterPro"/>
</dbReference>
<dbReference type="KEGG" id="haby:HLVA_12140"/>
<dbReference type="SUPFAM" id="SSF52172">
    <property type="entry name" value="CheY-like"/>
    <property type="match status" value="1"/>
</dbReference>
<dbReference type="PROSITE" id="PS50110">
    <property type="entry name" value="RESPONSE_REGULATORY"/>
    <property type="match status" value="1"/>
</dbReference>
<feature type="modified residue" description="4-aspartylphosphate" evidence="2">
    <location>
        <position position="51"/>
    </location>
</feature>
<dbReference type="RefSeq" id="WP_307903508.1">
    <property type="nucleotide sequence ID" value="NZ_AP027059.1"/>
</dbReference>
<proteinExistence type="predicted"/>